<gene>
    <name evidence="2" type="ORF">B1813_19115</name>
</gene>
<protein>
    <submittedName>
        <fullName evidence="2">Uncharacterized protein</fullName>
    </submittedName>
</protein>
<reference evidence="2 3" key="1">
    <citation type="submission" date="2017-02" db="EMBL/GenBank/DDBJ databases">
        <title>Draft genome of Saccharomonospora sp. 154.</title>
        <authorList>
            <person name="Alonso-Carmona G.S."/>
            <person name="De La Haba R."/>
            <person name="Vera-Gargallo B."/>
            <person name="Sandoval-Trujillo A.H."/>
            <person name="Ramirez-Duran N."/>
            <person name="Ventosa A."/>
        </authorList>
    </citation>
    <scope>NUCLEOTIDE SEQUENCE [LARGE SCALE GENOMIC DNA]</scope>
    <source>
        <strain evidence="2 3">LRS4.154</strain>
    </source>
</reference>
<comment type="caution">
    <text evidence="2">The sequence shown here is derived from an EMBL/GenBank/DDBJ whole genome shotgun (WGS) entry which is preliminary data.</text>
</comment>
<evidence type="ECO:0000313" key="3">
    <source>
        <dbReference type="Proteomes" id="UP000192591"/>
    </source>
</evidence>
<dbReference type="AlphaFoldDB" id="A0A1V8ZYS5"/>
<dbReference type="Proteomes" id="UP000192591">
    <property type="component" value="Unassembled WGS sequence"/>
</dbReference>
<evidence type="ECO:0000256" key="1">
    <source>
        <dbReference type="SAM" id="Phobius"/>
    </source>
</evidence>
<evidence type="ECO:0000313" key="2">
    <source>
        <dbReference type="EMBL" id="OQO89950.1"/>
    </source>
</evidence>
<sequence length="59" mass="6837">MRPHPRLRRDLRHSLTRLWAYPLIGVAAVFAVVGWTQPDMLTDEYVDGRPVPRVVEVAR</sequence>
<keyword evidence="1" id="KW-0472">Membrane</keyword>
<feature type="transmembrane region" description="Helical" evidence="1">
    <location>
        <begin position="18"/>
        <end position="36"/>
    </location>
</feature>
<dbReference type="EMBL" id="MWIH01000008">
    <property type="protein sequence ID" value="OQO89950.1"/>
    <property type="molecule type" value="Genomic_DNA"/>
</dbReference>
<accession>A0A1V8ZYS5</accession>
<name>A0A1V8ZYS5_SACPI</name>
<keyword evidence="3" id="KW-1185">Reference proteome</keyword>
<keyword evidence="1" id="KW-0812">Transmembrane</keyword>
<dbReference type="RefSeq" id="WP_081194251.1">
    <property type="nucleotide sequence ID" value="NZ_MWIH01000008.1"/>
</dbReference>
<keyword evidence="1" id="KW-1133">Transmembrane helix</keyword>
<organism evidence="2 3">
    <name type="scientific">Saccharomonospora piscinae</name>
    <dbReference type="NCBI Taxonomy" id="687388"/>
    <lineage>
        <taxon>Bacteria</taxon>
        <taxon>Bacillati</taxon>
        <taxon>Actinomycetota</taxon>
        <taxon>Actinomycetes</taxon>
        <taxon>Pseudonocardiales</taxon>
        <taxon>Pseudonocardiaceae</taxon>
        <taxon>Saccharomonospora</taxon>
    </lineage>
</organism>
<proteinExistence type="predicted"/>